<sequence length="373" mass="40541">MADLYGTNARSSSFESEEMSSLLHNLLRNSSTPSPSCTSSKARQLPSFSSPPPQPPPPAPAPPPPPETTYTTRLFSKSATVVSDSDCRVWDAASTAGSSVMVDSTSGFNFSDPGGLFPADEKESTRKMFSSVGVVDSDAITSSTKEKKFAAENSVNDFSLDRERGPASEEQMNPVLPRSSKRCRAAEVHNLSEKRRRSRINEKMKALQNLIPNSNKTDKASMLDEAIEYLKQLQLQVQMLSMRNGLSLHPFYLPGSLQPMQLPQAGMAFDEGNGLLNTNRGADSFTGNQEISLRSGFDLSNQCTPSNEPIIIPPITNINNSETSFGMEQSIQNHYGPFNQSTSSKELCREVALSQLQLDMSCSGKKSSSGMSS</sequence>
<protein>
    <submittedName>
        <fullName evidence="8">Putative transcription factor SPATULA isoform X1</fullName>
        <ecNumber evidence="8">2.7.11.1</ecNumber>
    </submittedName>
</protein>
<keyword evidence="2" id="KW-0805">Transcription regulation</keyword>
<organism evidence="8">
    <name type="scientific">Davidia involucrata</name>
    <name type="common">Dove tree</name>
    <dbReference type="NCBI Taxonomy" id="16924"/>
    <lineage>
        <taxon>Eukaryota</taxon>
        <taxon>Viridiplantae</taxon>
        <taxon>Streptophyta</taxon>
        <taxon>Embryophyta</taxon>
        <taxon>Tracheophyta</taxon>
        <taxon>Spermatophyta</taxon>
        <taxon>Magnoliopsida</taxon>
        <taxon>eudicotyledons</taxon>
        <taxon>Gunneridae</taxon>
        <taxon>Pentapetalae</taxon>
        <taxon>asterids</taxon>
        <taxon>Cornales</taxon>
        <taxon>Nyssaceae</taxon>
        <taxon>Davidia</taxon>
    </lineage>
</organism>
<keyword evidence="5" id="KW-0539">Nucleus</keyword>
<dbReference type="CDD" id="cd11445">
    <property type="entry name" value="bHLH_AtPIF_like"/>
    <property type="match status" value="1"/>
</dbReference>
<feature type="compositionally biased region" description="Pro residues" evidence="6">
    <location>
        <begin position="49"/>
        <end position="67"/>
    </location>
</feature>
<evidence type="ECO:0000256" key="3">
    <source>
        <dbReference type="ARBA" id="ARBA00023125"/>
    </source>
</evidence>
<reference evidence="8" key="1">
    <citation type="submission" date="2019-08" db="EMBL/GenBank/DDBJ databases">
        <title>Reference gene set and small RNA set construction with multiple tissues from Davidia involucrata Baill.</title>
        <authorList>
            <person name="Yang H."/>
            <person name="Zhou C."/>
            <person name="Li G."/>
            <person name="Wang J."/>
            <person name="Gao P."/>
            <person name="Wang M."/>
            <person name="Wang R."/>
            <person name="Zhao Y."/>
        </authorList>
    </citation>
    <scope>NUCLEOTIDE SEQUENCE</scope>
    <source>
        <tissue evidence="8">Mixed with DoveR01_LX</tissue>
    </source>
</reference>
<accession>A0A5B7CD21</accession>
<name>A0A5B7CD21_DAVIN</name>
<evidence type="ECO:0000256" key="2">
    <source>
        <dbReference type="ARBA" id="ARBA00023015"/>
    </source>
</evidence>
<proteinExistence type="predicted"/>
<dbReference type="GO" id="GO:0003677">
    <property type="term" value="F:DNA binding"/>
    <property type="evidence" value="ECO:0007669"/>
    <property type="project" value="UniProtKB-KW"/>
</dbReference>
<dbReference type="Gene3D" id="4.10.280.10">
    <property type="entry name" value="Helix-loop-helix DNA-binding domain"/>
    <property type="match status" value="1"/>
</dbReference>
<dbReference type="FunFam" id="4.10.280.10:FF:000004">
    <property type="entry name" value="Basic helix-loop-helix transcription factor"/>
    <property type="match status" value="1"/>
</dbReference>
<evidence type="ECO:0000259" key="7">
    <source>
        <dbReference type="PROSITE" id="PS50888"/>
    </source>
</evidence>
<evidence type="ECO:0000256" key="1">
    <source>
        <dbReference type="ARBA" id="ARBA00004123"/>
    </source>
</evidence>
<keyword evidence="4" id="KW-0804">Transcription</keyword>
<feature type="region of interest" description="Disordered" evidence="6">
    <location>
        <begin position="1"/>
        <end position="69"/>
    </location>
</feature>
<evidence type="ECO:0000313" key="8">
    <source>
        <dbReference type="EMBL" id="MPA77996.1"/>
    </source>
</evidence>
<dbReference type="PANTHER" id="PTHR45855:SF6">
    <property type="entry name" value="TRANSCRIPTION FACTOR ALC"/>
    <property type="match status" value="1"/>
</dbReference>
<dbReference type="PROSITE" id="PS50888">
    <property type="entry name" value="BHLH"/>
    <property type="match status" value="1"/>
</dbReference>
<dbReference type="InterPro" id="IPR031066">
    <property type="entry name" value="bHLH_ALC-like_plant"/>
</dbReference>
<evidence type="ECO:0000256" key="5">
    <source>
        <dbReference type="ARBA" id="ARBA00023242"/>
    </source>
</evidence>
<keyword evidence="8" id="KW-0808">Transferase</keyword>
<keyword evidence="3" id="KW-0238">DNA-binding</keyword>
<dbReference type="SMART" id="SM00353">
    <property type="entry name" value="HLH"/>
    <property type="match status" value="1"/>
</dbReference>
<dbReference type="GO" id="GO:0004674">
    <property type="term" value="F:protein serine/threonine kinase activity"/>
    <property type="evidence" value="ECO:0007669"/>
    <property type="project" value="UniProtKB-EC"/>
</dbReference>
<dbReference type="EMBL" id="GHES01047437">
    <property type="protein sequence ID" value="MPA77996.1"/>
    <property type="molecule type" value="Transcribed_RNA"/>
</dbReference>
<feature type="region of interest" description="Disordered" evidence="6">
    <location>
        <begin position="160"/>
        <end position="179"/>
    </location>
</feature>
<dbReference type="InterPro" id="IPR011598">
    <property type="entry name" value="bHLH_dom"/>
</dbReference>
<dbReference type="GO" id="GO:0005634">
    <property type="term" value="C:nucleus"/>
    <property type="evidence" value="ECO:0007669"/>
    <property type="project" value="UniProtKB-SubCell"/>
</dbReference>
<comment type="subcellular location">
    <subcellularLocation>
        <location evidence="1">Nucleus</location>
    </subcellularLocation>
</comment>
<gene>
    <name evidence="8" type="ORF">Din_047437</name>
</gene>
<dbReference type="SUPFAM" id="SSF47459">
    <property type="entry name" value="HLH, helix-loop-helix DNA-binding domain"/>
    <property type="match status" value="1"/>
</dbReference>
<evidence type="ECO:0000256" key="6">
    <source>
        <dbReference type="SAM" id="MobiDB-lite"/>
    </source>
</evidence>
<dbReference type="EC" id="2.7.11.1" evidence="8"/>
<dbReference type="GO" id="GO:0046983">
    <property type="term" value="F:protein dimerization activity"/>
    <property type="evidence" value="ECO:0007669"/>
    <property type="project" value="InterPro"/>
</dbReference>
<dbReference type="Pfam" id="PF00010">
    <property type="entry name" value="HLH"/>
    <property type="match status" value="1"/>
</dbReference>
<feature type="domain" description="BHLH" evidence="7">
    <location>
        <begin position="184"/>
        <end position="233"/>
    </location>
</feature>
<feature type="compositionally biased region" description="Low complexity" evidence="6">
    <location>
        <begin position="11"/>
        <end position="40"/>
    </location>
</feature>
<evidence type="ECO:0000256" key="4">
    <source>
        <dbReference type="ARBA" id="ARBA00023163"/>
    </source>
</evidence>
<dbReference type="PANTHER" id="PTHR45855">
    <property type="entry name" value="TRANSCRIPTION FACTOR PIF1-RELATED"/>
    <property type="match status" value="1"/>
</dbReference>
<dbReference type="InterPro" id="IPR047265">
    <property type="entry name" value="PIF1-like_bHLH"/>
</dbReference>
<dbReference type="InterPro" id="IPR036638">
    <property type="entry name" value="HLH_DNA-bd_sf"/>
</dbReference>
<dbReference type="AlphaFoldDB" id="A0A5B7CD21"/>